<dbReference type="RefSeq" id="WP_014763775.1">
    <property type="nucleotide sequence ID" value="NC_018000.1"/>
</dbReference>
<dbReference type="EMBL" id="CP003563">
    <property type="protein sequence ID" value="AFL51613.1"/>
    <property type="molecule type" value="Genomic_DNA"/>
</dbReference>
<sequence>MRKSIKKTTKWSQEVTVHSNALDIEHGIFASDDPRKIAHSLKRSAEASDRRKSSAFRSAMSMLTFYINRAGSGLDDEQRRVLEKAKDELRRDFGREPKG</sequence>
<accession>I3X6V7</accession>
<name>I3X6V7_SINF2</name>
<gene>
    <name evidence="1" type="ORF">USDA257_c30430</name>
</gene>
<evidence type="ECO:0000313" key="2">
    <source>
        <dbReference type="Proteomes" id="UP000006180"/>
    </source>
</evidence>
<dbReference type="KEGG" id="sfd:USDA257_c30430"/>
<proteinExistence type="predicted"/>
<dbReference type="Proteomes" id="UP000006180">
    <property type="component" value="Chromosome"/>
</dbReference>
<dbReference type="Pfam" id="PF11373">
    <property type="entry name" value="DUF3175"/>
    <property type="match status" value="1"/>
</dbReference>
<dbReference type="HOGENOM" id="CLU_130837_1_0_5"/>
<protein>
    <recommendedName>
        <fullName evidence="3">DUF3175 domain-containing protein</fullName>
    </recommendedName>
</protein>
<dbReference type="PATRIC" id="fig|1185652.3.peg.3159"/>
<dbReference type="eggNOG" id="ENOG5032RRR">
    <property type="taxonomic scope" value="Bacteria"/>
</dbReference>
<organism evidence="1 2">
    <name type="scientific">Sinorhizobium fredii (strain USDA 257)</name>
    <dbReference type="NCBI Taxonomy" id="1185652"/>
    <lineage>
        <taxon>Bacteria</taxon>
        <taxon>Pseudomonadati</taxon>
        <taxon>Pseudomonadota</taxon>
        <taxon>Alphaproteobacteria</taxon>
        <taxon>Hyphomicrobiales</taxon>
        <taxon>Rhizobiaceae</taxon>
        <taxon>Sinorhizobium/Ensifer group</taxon>
        <taxon>Sinorhizobium</taxon>
    </lineage>
</organism>
<evidence type="ECO:0008006" key="3">
    <source>
        <dbReference type="Google" id="ProtNLM"/>
    </source>
</evidence>
<evidence type="ECO:0000313" key="1">
    <source>
        <dbReference type="EMBL" id="AFL51613.1"/>
    </source>
</evidence>
<dbReference type="STRING" id="1185652.USDA257_c30430"/>
<reference evidence="1 2" key="1">
    <citation type="journal article" date="2012" name="J. Bacteriol.">
        <title>Complete genome sequence of the broad-host-range strain Sinorhizobium fredii USDA257.</title>
        <authorList>
            <person name="Schuldes J."/>
            <person name="Rodriguez Orbegoso M."/>
            <person name="Schmeisser C."/>
            <person name="Krishnan H.B."/>
            <person name="Daniel R."/>
            <person name="Streit W.R."/>
        </authorList>
    </citation>
    <scope>NUCLEOTIDE SEQUENCE [LARGE SCALE GENOMIC DNA]</scope>
    <source>
        <strain evidence="1 2">USDA 257</strain>
    </source>
</reference>
<dbReference type="AlphaFoldDB" id="I3X6V7"/>
<dbReference type="InterPro" id="IPR021513">
    <property type="entry name" value="Phage_RSL1_Orf186"/>
</dbReference>